<reference evidence="2 3" key="1">
    <citation type="submission" date="2022-04" db="EMBL/GenBank/DDBJ databases">
        <title>Chromosome-level reference genomes for two strains of Caenorhabditis briggsae: an improved platform for comparative genomics.</title>
        <authorList>
            <person name="Stevens L."/>
            <person name="Andersen E."/>
        </authorList>
    </citation>
    <scope>NUCLEOTIDE SEQUENCE [LARGE SCALE GENOMIC DNA]</scope>
    <source>
        <strain evidence="2">VX34</strain>
        <tissue evidence="2">Whole-organism</tissue>
    </source>
</reference>
<name>A0AAE9ESB7_CAEBR</name>
<proteinExistence type="predicted"/>
<accession>A0AAE9ESB7</accession>
<protein>
    <submittedName>
        <fullName evidence="2">Uncharacterized protein</fullName>
    </submittedName>
</protein>
<keyword evidence="1" id="KW-0472">Membrane</keyword>
<feature type="transmembrane region" description="Helical" evidence="1">
    <location>
        <begin position="159"/>
        <end position="179"/>
    </location>
</feature>
<sequence>MAADIKNITEKFKKLSIDPVYDTNWCDMLVEIKLECIGKMEFAERHDTISNQEKRGRSFNEEKAEGVEDDDSKLIQRRHYCQRNYCDRKFDWLPEVLGPNKIRIFCPTAPIPDLNGIKLPSKFACMSNANHRVTGTEKALTFETRLVALAMSAEHLTGVASAIILSVHVLYQLMVSYLLNQSREDMRRIDKQRTSGPNDA</sequence>
<keyword evidence="1" id="KW-1133">Transmembrane helix</keyword>
<keyword evidence="3" id="KW-1185">Reference proteome</keyword>
<gene>
    <name evidence="2" type="ORF">L5515_010539</name>
</gene>
<dbReference type="Proteomes" id="UP000829354">
    <property type="component" value="Chromosome IV"/>
</dbReference>
<keyword evidence="1" id="KW-0812">Transmembrane</keyword>
<evidence type="ECO:0000256" key="1">
    <source>
        <dbReference type="SAM" id="Phobius"/>
    </source>
</evidence>
<organism evidence="2 3">
    <name type="scientific">Caenorhabditis briggsae</name>
    <dbReference type="NCBI Taxonomy" id="6238"/>
    <lineage>
        <taxon>Eukaryota</taxon>
        <taxon>Metazoa</taxon>
        <taxon>Ecdysozoa</taxon>
        <taxon>Nematoda</taxon>
        <taxon>Chromadorea</taxon>
        <taxon>Rhabditida</taxon>
        <taxon>Rhabditina</taxon>
        <taxon>Rhabditomorpha</taxon>
        <taxon>Rhabditoidea</taxon>
        <taxon>Rhabditidae</taxon>
        <taxon>Peloderinae</taxon>
        <taxon>Caenorhabditis</taxon>
    </lineage>
</organism>
<evidence type="ECO:0000313" key="3">
    <source>
        <dbReference type="Proteomes" id="UP000829354"/>
    </source>
</evidence>
<dbReference type="AlphaFoldDB" id="A0AAE9ESB7"/>
<dbReference type="EMBL" id="CP092623">
    <property type="protein sequence ID" value="UMM27106.1"/>
    <property type="molecule type" value="Genomic_DNA"/>
</dbReference>
<evidence type="ECO:0000313" key="2">
    <source>
        <dbReference type="EMBL" id="UMM27106.1"/>
    </source>
</evidence>